<gene>
    <name evidence="3" type="ORF">O0S08_24445</name>
</gene>
<accession>A0ABY7HJR1</accession>
<dbReference type="RefSeq" id="WP_269041651.1">
    <property type="nucleotide sequence ID" value="NZ_CP114040.1"/>
</dbReference>
<organism evidence="3 4">
    <name type="scientific">Nannocystis punicea</name>
    <dbReference type="NCBI Taxonomy" id="2995304"/>
    <lineage>
        <taxon>Bacteria</taxon>
        <taxon>Pseudomonadati</taxon>
        <taxon>Myxococcota</taxon>
        <taxon>Polyangia</taxon>
        <taxon>Nannocystales</taxon>
        <taxon>Nannocystaceae</taxon>
        <taxon>Nannocystis</taxon>
    </lineage>
</organism>
<feature type="chain" id="PRO_5046604984" evidence="2">
    <location>
        <begin position="26"/>
        <end position="276"/>
    </location>
</feature>
<evidence type="ECO:0000256" key="1">
    <source>
        <dbReference type="SAM" id="MobiDB-lite"/>
    </source>
</evidence>
<evidence type="ECO:0000256" key="2">
    <source>
        <dbReference type="SAM" id="SignalP"/>
    </source>
</evidence>
<keyword evidence="4" id="KW-1185">Reference proteome</keyword>
<keyword evidence="2" id="KW-0732">Signal</keyword>
<protein>
    <submittedName>
        <fullName evidence="3">Uncharacterized protein</fullName>
    </submittedName>
</protein>
<evidence type="ECO:0000313" key="4">
    <source>
        <dbReference type="Proteomes" id="UP001164459"/>
    </source>
</evidence>
<sequence length="276" mass="28445">MPRYLSLFRRAAPFALALACEAAGAGTTTDQPPEEDDDGEPATSSGPTGGGPPETEPDVGPGPAFQCDPWQQDCPPGQKCNLYSLDGDATLDGAKCVPLDDTPAQVGELCLAEDGYGAGPDDCDAGLLCWNVIPGGQGTCIQVCDGMADTPQCPEGQVCGKSFGNYHYMCLTRCDPLDQNCIEGEMCAALSEDFVCAPDVSGDGGQIYDLCTAANDCDRGLMCSPPDAAPMCPQGPEGGCCLPYCEVGGICPDGLECFSFNNPDLAPELGACGQLP</sequence>
<dbReference type="EMBL" id="CP114040">
    <property type="protein sequence ID" value="WAS99290.1"/>
    <property type="molecule type" value="Genomic_DNA"/>
</dbReference>
<feature type="region of interest" description="Disordered" evidence="1">
    <location>
        <begin position="24"/>
        <end position="68"/>
    </location>
</feature>
<feature type="signal peptide" evidence="2">
    <location>
        <begin position="1"/>
        <end position="25"/>
    </location>
</feature>
<proteinExistence type="predicted"/>
<dbReference type="Proteomes" id="UP001164459">
    <property type="component" value="Chromosome"/>
</dbReference>
<evidence type="ECO:0000313" key="3">
    <source>
        <dbReference type="EMBL" id="WAS99290.1"/>
    </source>
</evidence>
<reference evidence="3" key="1">
    <citation type="submission" date="2022-11" db="EMBL/GenBank/DDBJ databases">
        <title>Minimal conservation of predation-associated metabolite biosynthetic gene clusters underscores biosynthetic potential of Myxococcota including descriptions for ten novel species: Archangium lansinium sp. nov., Myxococcus landrumus sp. nov., Nannocystis bai.</title>
        <authorList>
            <person name="Ahearne A."/>
            <person name="Stevens C."/>
            <person name="Dowd S."/>
        </authorList>
    </citation>
    <scope>NUCLEOTIDE SEQUENCE</scope>
    <source>
        <strain evidence="3">Fl3</strain>
    </source>
</reference>
<name>A0ABY7HJR1_9BACT</name>